<sequence>MVRMKARRGLLSLGTSWMWVFERPTQEKIVPHVRNIGPAGGFERMRDANLKGCKEEGDVEVGYCSRAISISTINQYGVYPAFSSSHLSLTLEVSPKVS</sequence>
<organism evidence="1 2">
    <name type="scientific">Grifola frondosa</name>
    <name type="common">Maitake</name>
    <name type="synonym">Polyporus frondosus</name>
    <dbReference type="NCBI Taxonomy" id="5627"/>
    <lineage>
        <taxon>Eukaryota</taxon>
        <taxon>Fungi</taxon>
        <taxon>Dikarya</taxon>
        <taxon>Basidiomycota</taxon>
        <taxon>Agaricomycotina</taxon>
        <taxon>Agaricomycetes</taxon>
        <taxon>Polyporales</taxon>
        <taxon>Grifolaceae</taxon>
        <taxon>Grifola</taxon>
    </lineage>
</organism>
<reference evidence="1 2" key="1">
    <citation type="submission" date="2016-03" db="EMBL/GenBank/DDBJ databases">
        <title>Whole genome sequencing of Grifola frondosa 9006-11.</title>
        <authorList>
            <person name="Min B."/>
            <person name="Park H."/>
            <person name="Kim J.-G."/>
            <person name="Cho H."/>
            <person name="Oh Y.-L."/>
            <person name="Kong W.-S."/>
            <person name="Choi I.-G."/>
        </authorList>
    </citation>
    <scope>NUCLEOTIDE SEQUENCE [LARGE SCALE GENOMIC DNA]</scope>
    <source>
        <strain evidence="1 2">9006-11</strain>
    </source>
</reference>
<keyword evidence="2" id="KW-1185">Reference proteome</keyword>
<name>A0A1C7LTF7_GRIFR</name>
<comment type="caution">
    <text evidence="1">The sequence shown here is derived from an EMBL/GenBank/DDBJ whole genome shotgun (WGS) entry which is preliminary data.</text>
</comment>
<dbReference type="AlphaFoldDB" id="A0A1C7LTF7"/>
<gene>
    <name evidence="1" type="ORF">A0H81_12083</name>
</gene>
<evidence type="ECO:0000313" key="1">
    <source>
        <dbReference type="EMBL" id="OBZ67798.1"/>
    </source>
</evidence>
<dbReference type="EMBL" id="LUGG01000023">
    <property type="protein sequence ID" value="OBZ67798.1"/>
    <property type="molecule type" value="Genomic_DNA"/>
</dbReference>
<dbReference type="Proteomes" id="UP000092993">
    <property type="component" value="Unassembled WGS sequence"/>
</dbReference>
<protein>
    <submittedName>
        <fullName evidence="1">Uncharacterized protein</fullName>
    </submittedName>
</protein>
<accession>A0A1C7LTF7</accession>
<proteinExistence type="predicted"/>
<evidence type="ECO:0000313" key="2">
    <source>
        <dbReference type="Proteomes" id="UP000092993"/>
    </source>
</evidence>